<evidence type="ECO:0000256" key="9">
    <source>
        <dbReference type="ARBA" id="ARBA00023136"/>
    </source>
</evidence>
<comment type="caution">
    <text evidence="12">The sequence shown here is derived from an EMBL/GenBank/DDBJ whole genome shotgun (WGS) entry which is preliminary data.</text>
</comment>
<keyword evidence="3" id="KW-1134">Transmembrane beta strand</keyword>
<keyword evidence="7" id="KW-0406">Ion transport</keyword>
<dbReference type="InterPro" id="IPR000531">
    <property type="entry name" value="Beta-barrel_TonB"/>
</dbReference>
<feature type="domain" description="TonB-dependent receptor-like beta-barrel" evidence="11">
    <location>
        <begin position="18"/>
        <end position="324"/>
    </location>
</feature>
<dbReference type="EMBL" id="JACHNZ010000041">
    <property type="protein sequence ID" value="MBB4633348.1"/>
    <property type="molecule type" value="Genomic_DNA"/>
</dbReference>
<evidence type="ECO:0000256" key="5">
    <source>
        <dbReference type="ARBA" id="ARBA00022692"/>
    </source>
</evidence>
<gene>
    <name evidence="12" type="ORF">GGQ98_002985</name>
</gene>
<evidence type="ECO:0000313" key="12">
    <source>
        <dbReference type="EMBL" id="MBB4633348.1"/>
    </source>
</evidence>
<keyword evidence="9" id="KW-0472">Membrane</keyword>
<dbReference type="Proteomes" id="UP000566324">
    <property type="component" value="Unassembled WGS sequence"/>
</dbReference>
<dbReference type="AlphaFoldDB" id="A0A7W7B548"/>
<evidence type="ECO:0000256" key="2">
    <source>
        <dbReference type="ARBA" id="ARBA00022448"/>
    </source>
</evidence>
<comment type="subcellular location">
    <subcellularLocation>
        <location evidence="1">Cell outer membrane</location>
        <topology evidence="1">Multi-pass membrane protein</topology>
    </subcellularLocation>
</comment>
<evidence type="ECO:0000259" key="11">
    <source>
        <dbReference type="Pfam" id="PF00593"/>
    </source>
</evidence>
<sequence length="358" mass="40181">MNKTGYNYHIDTRRDNLAELSVFLGEPPTFTDLIDQHADADSYAAYGDVTVPVNDAINIFGGLRYTIDKKRVVTIGNTNAPGTFFIEDPTGSFVGTGRDKWKALTWRLGADWHLNSDIMLYASASKGYKSGGFQDTPTDAIDAAISFNPEYATNFEIGQRATLFDRRVIFNNSLYFIKYKDLQVRLPTGTGVRAESAQAEIWGLESELTWRVGGGFVLGAVYAYTHDRLTRFDTLESGVPVSYAGNRLRSIPAHKLTISPSYTMALASGAELDFSADYAYESRIFDDFNNNPRQTRDPTHFVDARAVFTTADKRWSFSVWGKNLTNERTRTFQTDFSGVIFGAFNTPRTYGATLRWKY</sequence>
<evidence type="ECO:0000256" key="4">
    <source>
        <dbReference type="ARBA" id="ARBA00022496"/>
    </source>
</evidence>
<proteinExistence type="predicted"/>
<keyword evidence="8" id="KW-0798">TonB box</keyword>
<evidence type="ECO:0000256" key="8">
    <source>
        <dbReference type="ARBA" id="ARBA00023077"/>
    </source>
</evidence>
<evidence type="ECO:0000256" key="10">
    <source>
        <dbReference type="ARBA" id="ARBA00023237"/>
    </source>
</evidence>
<accession>A0A7W7B548</accession>
<dbReference type="GO" id="GO:0009279">
    <property type="term" value="C:cell outer membrane"/>
    <property type="evidence" value="ECO:0007669"/>
    <property type="project" value="UniProtKB-SubCell"/>
</dbReference>
<name>A0A7W7B548_9SPHN</name>
<evidence type="ECO:0000256" key="3">
    <source>
        <dbReference type="ARBA" id="ARBA00022452"/>
    </source>
</evidence>
<evidence type="ECO:0000313" key="13">
    <source>
        <dbReference type="Proteomes" id="UP000566324"/>
    </source>
</evidence>
<dbReference type="InterPro" id="IPR036942">
    <property type="entry name" value="Beta-barrel_TonB_sf"/>
</dbReference>
<dbReference type="SUPFAM" id="SSF56935">
    <property type="entry name" value="Porins"/>
    <property type="match status" value="1"/>
</dbReference>
<keyword evidence="6" id="KW-0408">Iron</keyword>
<dbReference type="GO" id="GO:0006826">
    <property type="term" value="P:iron ion transport"/>
    <property type="evidence" value="ECO:0007669"/>
    <property type="project" value="UniProtKB-KW"/>
</dbReference>
<keyword evidence="2" id="KW-0813">Transport</keyword>
<keyword evidence="10" id="KW-0998">Cell outer membrane</keyword>
<keyword evidence="4" id="KW-0410">Iron transport</keyword>
<dbReference type="Gene3D" id="2.40.170.20">
    <property type="entry name" value="TonB-dependent receptor, beta-barrel domain"/>
    <property type="match status" value="1"/>
</dbReference>
<dbReference type="PANTHER" id="PTHR32552">
    <property type="entry name" value="FERRICHROME IRON RECEPTOR-RELATED"/>
    <property type="match status" value="1"/>
</dbReference>
<evidence type="ECO:0000256" key="6">
    <source>
        <dbReference type="ARBA" id="ARBA00023004"/>
    </source>
</evidence>
<dbReference type="InterPro" id="IPR039426">
    <property type="entry name" value="TonB-dep_rcpt-like"/>
</dbReference>
<dbReference type="Pfam" id="PF00593">
    <property type="entry name" value="TonB_dep_Rec_b-barrel"/>
    <property type="match status" value="1"/>
</dbReference>
<keyword evidence="13" id="KW-1185">Reference proteome</keyword>
<reference evidence="12 13" key="1">
    <citation type="submission" date="2020-08" db="EMBL/GenBank/DDBJ databases">
        <title>Genomic Encyclopedia of Type Strains, Phase IV (KMG-IV): sequencing the most valuable type-strain genomes for metagenomic binning, comparative biology and taxonomic classification.</title>
        <authorList>
            <person name="Goeker M."/>
        </authorList>
    </citation>
    <scope>NUCLEOTIDE SEQUENCE [LARGE SCALE GENOMIC DNA]</scope>
    <source>
        <strain evidence="12 13">DSM 17328</strain>
    </source>
</reference>
<dbReference type="PANTHER" id="PTHR32552:SF81">
    <property type="entry name" value="TONB-DEPENDENT OUTER MEMBRANE RECEPTOR"/>
    <property type="match status" value="1"/>
</dbReference>
<keyword evidence="12" id="KW-0675">Receptor</keyword>
<evidence type="ECO:0000256" key="1">
    <source>
        <dbReference type="ARBA" id="ARBA00004571"/>
    </source>
</evidence>
<organism evidence="12 13">
    <name type="scientific">Sphingosinicella soli</name>
    <dbReference type="NCBI Taxonomy" id="333708"/>
    <lineage>
        <taxon>Bacteria</taxon>
        <taxon>Pseudomonadati</taxon>
        <taxon>Pseudomonadota</taxon>
        <taxon>Alphaproteobacteria</taxon>
        <taxon>Sphingomonadales</taxon>
        <taxon>Sphingosinicellaceae</taxon>
        <taxon>Sphingosinicella</taxon>
    </lineage>
</organism>
<keyword evidence="5" id="KW-0812">Transmembrane</keyword>
<protein>
    <submittedName>
        <fullName evidence="12">Outer membrane receptor protein involved in Fe transport</fullName>
    </submittedName>
</protein>
<evidence type="ECO:0000256" key="7">
    <source>
        <dbReference type="ARBA" id="ARBA00023065"/>
    </source>
</evidence>